<evidence type="ECO:0000313" key="6">
    <source>
        <dbReference type="Proteomes" id="UP001054252"/>
    </source>
</evidence>
<dbReference type="SMART" id="SM00322">
    <property type="entry name" value="KH"/>
    <property type="match status" value="5"/>
</dbReference>
<reference evidence="5 6" key="1">
    <citation type="journal article" date="2021" name="Commun. Biol.">
        <title>The genome of Shorea leprosula (Dipterocarpaceae) highlights the ecological relevance of drought in aseasonal tropical rainforests.</title>
        <authorList>
            <person name="Ng K.K.S."/>
            <person name="Kobayashi M.J."/>
            <person name="Fawcett J.A."/>
            <person name="Hatakeyama M."/>
            <person name="Paape T."/>
            <person name="Ng C.H."/>
            <person name="Ang C.C."/>
            <person name="Tnah L.H."/>
            <person name="Lee C.T."/>
            <person name="Nishiyama T."/>
            <person name="Sese J."/>
            <person name="O'Brien M.J."/>
            <person name="Copetti D."/>
            <person name="Mohd Noor M.I."/>
            <person name="Ong R.C."/>
            <person name="Putra M."/>
            <person name="Sireger I.Z."/>
            <person name="Indrioko S."/>
            <person name="Kosugi Y."/>
            <person name="Izuno A."/>
            <person name="Isagi Y."/>
            <person name="Lee S.L."/>
            <person name="Shimizu K.K."/>
        </authorList>
    </citation>
    <scope>NUCLEOTIDE SEQUENCE [LARGE SCALE GENOMIC DNA]</scope>
    <source>
        <strain evidence="5">214</strain>
    </source>
</reference>
<dbReference type="Proteomes" id="UP001054252">
    <property type="component" value="Unassembled WGS sequence"/>
</dbReference>
<feature type="domain" description="K Homology" evidence="4">
    <location>
        <begin position="134"/>
        <end position="206"/>
    </location>
</feature>
<keyword evidence="1" id="KW-0677">Repeat</keyword>
<feature type="compositionally biased region" description="Polar residues" evidence="3">
    <location>
        <begin position="570"/>
        <end position="586"/>
    </location>
</feature>
<feature type="domain" description="K Homology" evidence="4">
    <location>
        <begin position="644"/>
        <end position="714"/>
    </location>
</feature>
<evidence type="ECO:0000256" key="2">
    <source>
        <dbReference type="PROSITE-ProRule" id="PRU00117"/>
    </source>
</evidence>
<proteinExistence type="predicted"/>
<sequence length="717" mass="76541">MQVSYNNAFKHNRRGGRQRPQPSISNLRPGQVAFRIVCHASAVGGVIGSSGSVVAQLRRETSSRIHCVDGVRGSDHKVILIIGSGSVEKRIRLSESEECDVSCAQEAMIRVFERLWQVEAERDGGGAVYGGVEEEAYCGLLVNTTQIGAVVGKGGKSITRMRQASGANIRILTAPSCATKEDELIQITGRTLAVKKALVAVSSCLQDCPPMDRDPVPPSRPPAPAENASYEAFRDLHAELFPHLSSLLPSMSINSASTASNARLPSKDVDGDLTLDKNGTQKVVFRLLCSNGAAGAIIGKKGAIVRALQNQSGAAIMFAAPAIESGERVVTISAFENLETWYSYFPAQNAVILVFARSVEADIERGLPSGLSKGTSVTARLLVASDVVSCLSGNGGQVLSEMIGVAGADVRILQEELVFDHAPKNVVVQITGEYKSVQDALVHVTGKLRDNLLPLDVLNEVRVRNPYGRVRETNPPGVHQQASLSLNTDQQTFATHGMGQGLSDSTFGTHSLKLQPQQTIGRGHSITIPDYEQGVKVFGGNLEVERSMDYLLPREVLNEVGGRSPRRGVSDTSSSGSHRSFNVSLDSDQESVLARGMDHLGISDQLGGPASQILQPQQTVGHKKASADGRRAELESGKKSVIVKNTTVEILVPADVFGSVYGEDGCNLAHLRQISGANVEVYDPCPGEWEGTVVISGTPEQTQAAQSLLQAFILAYQ</sequence>
<dbReference type="Gene3D" id="3.30.310.210">
    <property type="match status" value="1"/>
</dbReference>
<feature type="domain" description="K Homology" evidence="4">
    <location>
        <begin position="281"/>
        <end position="359"/>
    </location>
</feature>
<feature type="region of interest" description="Disordered" evidence="3">
    <location>
        <begin position="1"/>
        <end position="25"/>
    </location>
</feature>
<dbReference type="InterPro" id="IPR004087">
    <property type="entry name" value="KH_dom"/>
</dbReference>
<keyword evidence="2" id="KW-0694">RNA-binding</keyword>
<evidence type="ECO:0000259" key="4">
    <source>
        <dbReference type="SMART" id="SM00322"/>
    </source>
</evidence>
<feature type="region of interest" description="Disordered" evidence="3">
    <location>
        <begin position="561"/>
        <end position="587"/>
    </location>
</feature>
<accession>A0AAV5KKQ7</accession>
<comment type="caution">
    <text evidence="5">The sequence shown here is derived from an EMBL/GenBank/DDBJ whole genome shotgun (WGS) entry which is preliminary data.</text>
</comment>
<dbReference type="CDD" id="cd22460">
    <property type="entry name" value="KH-I_PEPPER_rpt2_like"/>
    <property type="match status" value="1"/>
</dbReference>
<dbReference type="GO" id="GO:0003723">
    <property type="term" value="F:RNA binding"/>
    <property type="evidence" value="ECO:0007669"/>
    <property type="project" value="UniProtKB-UniRule"/>
</dbReference>
<organism evidence="5 6">
    <name type="scientific">Rubroshorea leprosula</name>
    <dbReference type="NCBI Taxonomy" id="152421"/>
    <lineage>
        <taxon>Eukaryota</taxon>
        <taxon>Viridiplantae</taxon>
        <taxon>Streptophyta</taxon>
        <taxon>Embryophyta</taxon>
        <taxon>Tracheophyta</taxon>
        <taxon>Spermatophyta</taxon>
        <taxon>Magnoliopsida</taxon>
        <taxon>eudicotyledons</taxon>
        <taxon>Gunneridae</taxon>
        <taxon>Pentapetalae</taxon>
        <taxon>rosids</taxon>
        <taxon>malvids</taxon>
        <taxon>Malvales</taxon>
        <taxon>Dipterocarpaceae</taxon>
        <taxon>Rubroshorea</taxon>
    </lineage>
</organism>
<feature type="domain" description="K Homology" evidence="4">
    <location>
        <begin position="30"/>
        <end position="113"/>
    </location>
</feature>
<dbReference type="InterPro" id="IPR004088">
    <property type="entry name" value="KH_dom_type_1"/>
</dbReference>
<dbReference type="PANTHER" id="PTHR10288">
    <property type="entry name" value="KH DOMAIN CONTAINING RNA BINDING PROTEIN"/>
    <property type="match status" value="1"/>
</dbReference>
<feature type="domain" description="K Homology" evidence="4">
    <location>
        <begin position="375"/>
        <end position="449"/>
    </location>
</feature>
<dbReference type="InterPro" id="IPR036612">
    <property type="entry name" value="KH_dom_type_1_sf"/>
</dbReference>
<dbReference type="Pfam" id="PF00013">
    <property type="entry name" value="KH_1"/>
    <property type="match status" value="5"/>
</dbReference>
<dbReference type="EMBL" id="BPVZ01000068">
    <property type="protein sequence ID" value="GKV25076.1"/>
    <property type="molecule type" value="Genomic_DNA"/>
</dbReference>
<name>A0AAV5KKQ7_9ROSI</name>
<evidence type="ECO:0000256" key="1">
    <source>
        <dbReference type="ARBA" id="ARBA00022737"/>
    </source>
</evidence>
<dbReference type="CDD" id="cd22462">
    <property type="entry name" value="KH-I_HEN4_like_rpt5"/>
    <property type="match status" value="1"/>
</dbReference>
<dbReference type="SUPFAM" id="SSF54791">
    <property type="entry name" value="Eukaryotic type KH-domain (KH-domain type I)"/>
    <property type="match status" value="5"/>
</dbReference>
<dbReference type="Gene3D" id="3.30.1370.10">
    <property type="entry name" value="K Homology domain, type 1"/>
    <property type="match status" value="3"/>
</dbReference>
<evidence type="ECO:0000313" key="5">
    <source>
        <dbReference type="EMBL" id="GKV25076.1"/>
    </source>
</evidence>
<protein>
    <recommendedName>
        <fullName evidence="4">K Homology domain-containing protein</fullName>
    </recommendedName>
</protein>
<dbReference type="PROSITE" id="PS50084">
    <property type="entry name" value="KH_TYPE_1"/>
    <property type="match status" value="5"/>
</dbReference>
<keyword evidence="6" id="KW-1185">Reference proteome</keyword>
<dbReference type="AlphaFoldDB" id="A0AAV5KKQ7"/>
<gene>
    <name evidence="5" type="ORF">SLEP1_g34572</name>
</gene>
<evidence type="ECO:0000256" key="3">
    <source>
        <dbReference type="SAM" id="MobiDB-lite"/>
    </source>
</evidence>